<comment type="caution">
    <text evidence="2">The sequence shown here is derived from an EMBL/GenBank/DDBJ whole genome shotgun (WGS) entry which is preliminary data.</text>
</comment>
<reference evidence="2 3" key="1">
    <citation type="submission" date="2018-06" db="EMBL/GenBank/DDBJ databases">
        <title>Comparative genomics reveals the genomic features of Rhizophagus irregularis, R. cerebriforme, R. diaphanum and Gigaspora rosea, and their symbiotic lifestyle signature.</title>
        <authorList>
            <person name="Morin E."/>
            <person name="San Clemente H."/>
            <person name="Chen E.C.H."/>
            <person name="De La Providencia I."/>
            <person name="Hainaut M."/>
            <person name="Kuo A."/>
            <person name="Kohler A."/>
            <person name="Murat C."/>
            <person name="Tang N."/>
            <person name="Roy S."/>
            <person name="Loubradou J."/>
            <person name="Henrissat B."/>
            <person name="Grigoriev I.V."/>
            <person name="Corradi N."/>
            <person name="Roux C."/>
            <person name="Martin F.M."/>
        </authorList>
    </citation>
    <scope>NUCLEOTIDE SEQUENCE [LARGE SCALE GENOMIC DNA]</scope>
    <source>
        <strain evidence="2 3">DAOM 194757</strain>
    </source>
</reference>
<sequence>MHDTTHENAHEKHARSLHKNIYKTPGKYTIPPNKDAYKKHARPLHKNAETTSQS</sequence>
<organism evidence="2 3">
    <name type="scientific">Gigaspora rosea</name>
    <dbReference type="NCBI Taxonomy" id="44941"/>
    <lineage>
        <taxon>Eukaryota</taxon>
        <taxon>Fungi</taxon>
        <taxon>Fungi incertae sedis</taxon>
        <taxon>Mucoromycota</taxon>
        <taxon>Glomeromycotina</taxon>
        <taxon>Glomeromycetes</taxon>
        <taxon>Diversisporales</taxon>
        <taxon>Gigasporaceae</taxon>
        <taxon>Gigaspora</taxon>
    </lineage>
</organism>
<evidence type="ECO:0000256" key="1">
    <source>
        <dbReference type="SAM" id="MobiDB-lite"/>
    </source>
</evidence>
<dbReference type="Proteomes" id="UP000266673">
    <property type="component" value="Unassembled WGS sequence"/>
</dbReference>
<evidence type="ECO:0000313" key="2">
    <source>
        <dbReference type="EMBL" id="RIB17824.1"/>
    </source>
</evidence>
<protein>
    <submittedName>
        <fullName evidence="2">Uncharacterized protein</fullName>
    </submittedName>
</protein>
<gene>
    <name evidence="2" type="ORF">C2G38_2186295</name>
</gene>
<keyword evidence="3" id="KW-1185">Reference proteome</keyword>
<feature type="region of interest" description="Disordered" evidence="1">
    <location>
        <begin position="1"/>
        <end position="54"/>
    </location>
</feature>
<dbReference type="AlphaFoldDB" id="A0A397V5I6"/>
<name>A0A397V5I6_9GLOM</name>
<evidence type="ECO:0000313" key="3">
    <source>
        <dbReference type="Proteomes" id="UP000266673"/>
    </source>
</evidence>
<dbReference type="EMBL" id="QKWP01000580">
    <property type="protein sequence ID" value="RIB17824.1"/>
    <property type="molecule type" value="Genomic_DNA"/>
</dbReference>
<feature type="compositionally biased region" description="Basic residues" evidence="1">
    <location>
        <begin position="12"/>
        <end position="21"/>
    </location>
</feature>
<proteinExistence type="predicted"/>
<accession>A0A397V5I6</accession>
<feature type="compositionally biased region" description="Basic and acidic residues" evidence="1">
    <location>
        <begin position="1"/>
        <end position="11"/>
    </location>
</feature>